<dbReference type="EMBL" id="JAUKUD010000007">
    <property type="protein sequence ID" value="KAK0738843.1"/>
    <property type="molecule type" value="Genomic_DNA"/>
</dbReference>
<gene>
    <name evidence="2" type="ORF">B0T18DRAFT_422970</name>
</gene>
<feature type="domain" description="G" evidence="1">
    <location>
        <begin position="8"/>
        <end position="83"/>
    </location>
</feature>
<dbReference type="Proteomes" id="UP001172155">
    <property type="component" value="Unassembled WGS sequence"/>
</dbReference>
<dbReference type="Pfam" id="PF01926">
    <property type="entry name" value="MMR_HSR1"/>
    <property type="match status" value="1"/>
</dbReference>
<dbReference type="InterPro" id="IPR006073">
    <property type="entry name" value="GTP-bd"/>
</dbReference>
<dbReference type="CDD" id="cd00882">
    <property type="entry name" value="Ras_like_GTPase"/>
    <property type="match status" value="1"/>
</dbReference>
<sequence>MATSNVVILLIGLHGSGKSTFTKAVTGADVEVSRCNGVTETTRICKPYETKYRGTKFTIIDTPGLADKVTQEENLAILNQIASQLSSMGQVHVSGVIYFHDIQKLRLRGVDRANLRILRAICGRPFSPHVALLTTCWNCINLDDPKYATQYGTILHDLEMERDKYLPNGPRTFKFDLDDDIPHKQVLDHFVKQVKSAAPSPLPELLFAEELKKYGYQHKNKKSMRAVKKTEAGIRIATEASKELDLGLGFVASFWRLVSGY</sequence>
<evidence type="ECO:0000313" key="2">
    <source>
        <dbReference type="EMBL" id="KAK0738843.1"/>
    </source>
</evidence>
<dbReference type="Gene3D" id="3.40.50.300">
    <property type="entry name" value="P-loop containing nucleotide triphosphate hydrolases"/>
    <property type="match status" value="1"/>
</dbReference>
<dbReference type="AlphaFoldDB" id="A0AA40EIM0"/>
<evidence type="ECO:0000259" key="1">
    <source>
        <dbReference type="Pfam" id="PF01926"/>
    </source>
</evidence>
<evidence type="ECO:0000313" key="3">
    <source>
        <dbReference type="Proteomes" id="UP001172155"/>
    </source>
</evidence>
<reference evidence="2" key="1">
    <citation type="submission" date="2023-06" db="EMBL/GenBank/DDBJ databases">
        <title>Genome-scale phylogeny and comparative genomics of the fungal order Sordariales.</title>
        <authorList>
            <consortium name="Lawrence Berkeley National Laboratory"/>
            <person name="Hensen N."/>
            <person name="Bonometti L."/>
            <person name="Westerberg I."/>
            <person name="Brannstrom I.O."/>
            <person name="Guillou S."/>
            <person name="Cros-Aarteil S."/>
            <person name="Calhoun S."/>
            <person name="Haridas S."/>
            <person name="Kuo A."/>
            <person name="Mondo S."/>
            <person name="Pangilinan J."/>
            <person name="Riley R."/>
            <person name="LaButti K."/>
            <person name="Andreopoulos B."/>
            <person name="Lipzen A."/>
            <person name="Chen C."/>
            <person name="Yanf M."/>
            <person name="Daum C."/>
            <person name="Ng V."/>
            <person name="Clum A."/>
            <person name="Steindorff A."/>
            <person name="Ohm R."/>
            <person name="Martin F."/>
            <person name="Silar P."/>
            <person name="Natvig D."/>
            <person name="Lalanne C."/>
            <person name="Gautier V."/>
            <person name="Ament-velasquez S.L."/>
            <person name="Kruys A."/>
            <person name="Hutchinson M.I."/>
            <person name="Powell A.J."/>
            <person name="Barry K."/>
            <person name="Miller A.N."/>
            <person name="Grigoriev I.V."/>
            <person name="Debuchy R."/>
            <person name="Gladieux P."/>
            <person name="Thoren M.H."/>
            <person name="Johannesson H."/>
        </authorList>
    </citation>
    <scope>NUCLEOTIDE SEQUENCE</scope>
    <source>
        <strain evidence="2">SMH3187-1</strain>
    </source>
</reference>
<dbReference type="GO" id="GO:0005525">
    <property type="term" value="F:GTP binding"/>
    <property type="evidence" value="ECO:0007669"/>
    <property type="project" value="InterPro"/>
</dbReference>
<proteinExistence type="predicted"/>
<name>A0AA40EIM0_9PEZI</name>
<accession>A0AA40EIM0</accession>
<comment type="caution">
    <text evidence="2">The sequence shown here is derived from an EMBL/GenBank/DDBJ whole genome shotgun (WGS) entry which is preliminary data.</text>
</comment>
<keyword evidence="3" id="KW-1185">Reference proteome</keyword>
<dbReference type="SUPFAM" id="SSF52540">
    <property type="entry name" value="P-loop containing nucleoside triphosphate hydrolases"/>
    <property type="match status" value="1"/>
</dbReference>
<organism evidence="2 3">
    <name type="scientific">Schizothecium vesticola</name>
    <dbReference type="NCBI Taxonomy" id="314040"/>
    <lineage>
        <taxon>Eukaryota</taxon>
        <taxon>Fungi</taxon>
        <taxon>Dikarya</taxon>
        <taxon>Ascomycota</taxon>
        <taxon>Pezizomycotina</taxon>
        <taxon>Sordariomycetes</taxon>
        <taxon>Sordariomycetidae</taxon>
        <taxon>Sordariales</taxon>
        <taxon>Schizotheciaceae</taxon>
        <taxon>Schizothecium</taxon>
    </lineage>
</organism>
<protein>
    <recommendedName>
        <fullName evidence="1">G domain-containing protein</fullName>
    </recommendedName>
</protein>
<dbReference type="InterPro" id="IPR027417">
    <property type="entry name" value="P-loop_NTPase"/>
</dbReference>